<dbReference type="InterPro" id="IPR036259">
    <property type="entry name" value="MFS_trans_sf"/>
</dbReference>
<keyword evidence="2" id="KW-1003">Cell membrane</keyword>
<feature type="transmembrane region" description="Helical" evidence="6">
    <location>
        <begin position="213"/>
        <end position="237"/>
    </location>
</feature>
<dbReference type="PANTHER" id="PTHR43124">
    <property type="entry name" value="PURINE EFFLUX PUMP PBUE"/>
    <property type="match status" value="1"/>
</dbReference>
<dbReference type="RefSeq" id="WP_344228541.1">
    <property type="nucleotide sequence ID" value="NZ_BAAALH010000002.1"/>
</dbReference>
<feature type="transmembrane region" description="Helical" evidence="6">
    <location>
        <begin position="305"/>
        <end position="326"/>
    </location>
</feature>
<feature type="transmembrane region" description="Helical" evidence="6">
    <location>
        <begin position="280"/>
        <end position="299"/>
    </location>
</feature>
<proteinExistence type="predicted"/>
<keyword evidence="5 6" id="KW-0472">Membrane</keyword>
<organism evidence="8 9">
    <name type="scientific">Citricoccus alkalitolerans</name>
    <dbReference type="NCBI Taxonomy" id="246603"/>
    <lineage>
        <taxon>Bacteria</taxon>
        <taxon>Bacillati</taxon>
        <taxon>Actinomycetota</taxon>
        <taxon>Actinomycetes</taxon>
        <taxon>Micrococcales</taxon>
        <taxon>Micrococcaceae</taxon>
        <taxon>Citricoccus</taxon>
    </lineage>
</organism>
<accession>A0ABV8XUT3</accession>
<feature type="transmembrane region" description="Helical" evidence="6">
    <location>
        <begin position="170"/>
        <end position="192"/>
    </location>
</feature>
<comment type="subcellular location">
    <subcellularLocation>
        <location evidence="1">Cell membrane</location>
        <topology evidence="1">Multi-pass membrane protein</topology>
    </subcellularLocation>
</comment>
<gene>
    <name evidence="8" type="ORF">ACFO0K_06650</name>
</gene>
<evidence type="ECO:0000259" key="7">
    <source>
        <dbReference type="PROSITE" id="PS50850"/>
    </source>
</evidence>
<dbReference type="Gene3D" id="1.20.1250.20">
    <property type="entry name" value="MFS general substrate transporter like domains"/>
    <property type="match status" value="1"/>
</dbReference>
<feature type="transmembrane region" description="Helical" evidence="6">
    <location>
        <begin position="365"/>
        <end position="386"/>
    </location>
</feature>
<feature type="domain" description="Major facilitator superfamily (MFS) profile" evidence="7">
    <location>
        <begin position="18"/>
        <end position="389"/>
    </location>
</feature>
<sequence length="397" mass="40553">MRHPKNPQMPDGGAPGRVPASIALASFTSSVDRFAVSPLLVFLAVDLGASLEEAVAVAGAYFLAYGFTQPLWGGLSDRFGRMRVMRIALTGSVVFGLLSAIAPTLPLLIVFRCLTGACFGGVIPTAITFIGDTVPPLRRQAALADNMAAIAVGTAIATAAAGVVGETVGWRLMFALPPVLAVGCIVALWTTAEPPLPARRPLLGAFAEALRHRWMLAVIGLVFVEGAVVLGLLTLLAPALQDQGLDASVAGLAVAAYGVSTLACSRLVRPILRRLSVPATMALGGAGMVAGYAAVAVHVSVPTVAFAAAALGWTWALLHTSLQVWATEVLPGLRGTAVALFAASLFAGSSVGALVAGPFADAGQWGWLFGATAAMAAVLLGLVVVAQRRYLGSVPTS</sequence>
<evidence type="ECO:0000256" key="6">
    <source>
        <dbReference type="SAM" id="Phobius"/>
    </source>
</evidence>
<dbReference type="PANTHER" id="PTHR43124:SF3">
    <property type="entry name" value="CHLORAMPHENICOL EFFLUX PUMP RV0191"/>
    <property type="match status" value="1"/>
</dbReference>
<evidence type="ECO:0000256" key="4">
    <source>
        <dbReference type="ARBA" id="ARBA00022989"/>
    </source>
</evidence>
<dbReference type="Pfam" id="PF07690">
    <property type="entry name" value="MFS_1"/>
    <property type="match status" value="1"/>
</dbReference>
<evidence type="ECO:0000313" key="9">
    <source>
        <dbReference type="Proteomes" id="UP001595965"/>
    </source>
</evidence>
<dbReference type="EMBL" id="JBHSEN010000001">
    <property type="protein sequence ID" value="MFC4429354.1"/>
    <property type="molecule type" value="Genomic_DNA"/>
</dbReference>
<evidence type="ECO:0000256" key="1">
    <source>
        <dbReference type="ARBA" id="ARBA00004651"/>
    </source>
</evidence>
<feature type="transmembrane region" description="Helical" evidence="6">
    <location>
        <begin position="249"/>
        <end position="268"/>
    </location>
</feature>
<feature type="transmembrane region" description="Helical" evidence="6">
    <location>
        <begin position="84"/>
        <end position="103"/>
    </location>
</feature>
<dbReference type="SUPFAM" id="SSF103473">
    <property type="entry name" value="MFS general substrate transporter"/>
    <property type="match status" value="1"/>
</dbReference>
<protein>
    <submittedName>
        <fullName evidence="8">MFS transporter</fullName>
    </submittedName>
</protein>
<evidence type="ECO:0000256" key="3">
    <source>
        <dbReference type="ARBA" id="ARBA00022692"/>
    </source>
</evidence>
<name>A0ABV8XUT3_9MICC</name>
<dbReference type="Proteomes" id="UP001595965">
    <property type="component" value="Unassembled WGS sequence"/>
</dbReference>
<feature type="transmembrane region" description="Helical" evidence="6">
    <location>
        <begin position="109"/>
        <end position="131"/>
    </location>
</feature>
<dbReference type="PROSITE" id="PS50850">
    <property type="entry name" value="MFS"/>
    <property type="match status" value="1"/>
</dbReference>
<feature type="transmembrane region" description="Helical" evidence="6">
    <location>
        <begin position="143"/>
        <end position="164"/>
    </location>
</feature>
<evidence type="ECO:0000256" key="5">
    <source>
        <dbReference type="ARBA" id="ARBA00023136"/>
    </source>
</evidence>
<reference evidence="9" key="1">
    <citation type="journal article" date="2019" name="Int. J. Syst. Evol. Microbiol.">
        <title>The Global Catalogue of Microorganisms (GCM) 10K type strain sequencing project: providing services to taxonomists for standard genome sequencing and annotation.</title>
        <authorList>
            <consortium name="The Broad Institute Genomics Platform"/>
            <consortium name="The Broad Institute Genome Sequencing Center for Infectious Disease"/>
            <person name="Wu L."/>
            <person name="Ma J."/>
        </authorList>
    </citation>
    <scope>NUCLEOTIDE SEQUENCE [LARGE SCALE GENOMIC DNA]</scope>
    <source>
        <strain evidence="9">CGMCC 1.12125</strain>
    </source>
</reference>
<feature type="transmembrane region" description="Helical" evidence="6">
    <location>
        <begin position="338"/>
        <end position="359"/>
    </location>
</feature>
<dbReference type="InterPro" id="IPR011701">
    <property type="entry name" value="MFS"/>
</dbReference>
<evidence type="ECO:0000256" key="2">
    <source>
        <dbReference type="ARBA" id="ARBA00022475"/>
    </source>
</evidence>
<keyword evidence="9" id="KW-1185">Reference proteome</keyword>
<evidence type="ECO:0000313" key="8">
    <source>
        <dbReference type="EMBL" id="MFC4429354.1"/>
    </source>
</evidence>
<dbReference type="InterPro" id="IPR050189">
    <property type="entry name" value="MFS_Efflux_Transporters"/>
</dbReference>
<keyword evidence="3 6" id="KW-0812">Transmembrane</keyword>
<comment type="caution">
    <text evidence="8">The sequence shown here is derived from an EMBL/GenBank/DDBJ whole genome shotgun (WGS) entry which is preliminary data.</text>
</comment>
<dbReference type="InterPro" id="IPR020846">
    <property type="entry name" value="MFS_dom"/>
</dbReference>
<keyword evidence="4 6" id="KW-1133">Transmembrane helix</keyword>